<evidence type="ECO:0000313" key="1">
    <source>
        <dbReference type="EMBL" id="EYC35913.1"/>
    </source>
</evidence>
<dbReference type="AlphaFoldDB" id="A0A016WA67"/>
<proteinExistence type="predicted"/>
<name>A0A016WA67_9BILA</name>
<sequence>MENLFLIRSKVDPRHTCWRTAKFVHLIRKQERRYWRGFIQLLQPQYRRRNMPWITWVEYGQRKGFSLLQVLYSDVDFGYFINAMTADWSSYSQLKELNDFKDSEDYELLNDKQRRVWETAIKDVVEMQSWLSFNAQRILEWLDYNTNNRRTHKQK</sequence>
<dbReference type="Proteomes" id="UP000024635">
    <property type="component" value="Unassembled WGS sequence"/>
</dbReference>
<evidence type="ECO:0000313" key="2">
    <source>
        <dbReference type="Proteomes" id="UP000024635"/>
    </source>
</evidence>
<dbReference type="EMBL" id="JARK01000560">
    <property type="protein sequence ID" value="EYC35913.1"/>
    <property type="molecule type" value="Genomic_DNA"/>
</dbReference>
<comment type="caution">
    <text evidence="1">The sequence shown here is derived from an EMBL/GenBank/DDBJ whole genome shotgun (WGS) entry which is preliminary data.</text>
</comment>
<dbReference type="Gene3D" id="1.25.50.20">
    <property type="match status" value="1"/>
</dbReference>
<accession>A0A016WA67</accession>
<keyword evidence="2" id="KW-1185">Reference proteome</keyword>
<protein>
    <submittedName>
        <fullName evidence="1">Uncharacterized protein</fullName>
    </submittedName>
</protein>
<dbReference type="OrthoDB" id="5868348at2759"/>
<reference evidence="2" key="1">
    <citation type="journal article" date="2015" name="Nat. Genet.">
        <title>The genome and transcriptome of the zoonotic hookworm Ancylostoma ceylanicum identify infection-specific gene families.</title>
        <authorList>
            <person name="Schwarz E.M."/>
            <person name="Hu Y."/>
            <person name="Antoshechkin I."/>
            <person name="Miller M.M."/>
            <person name="Sternberg P.W."/>
            <person name="Aroian R.V."/>
        </authorList>
    </citation>
    <scope>NUCLEOTIDE SEQUENCE</scope>
    <source>
        <strain evidence="2">HY135</strain>
    </source>
</reference>
<gene>
    <name evidence="1" type="primary">Acey_s0960.g3220</name>
    <name evidence="1" type="ORF">Y032_0960g3220</name>
</gene>
<organism evidence="1 2">
    <name type="scientific">Ancylostoma ceylanicum</name>
    <dbReference type="NCBI Taxonomy" id="53326"/>
    <lineage>
        <taxon>Eukaryota</taxon>
        <taxon>Metazoa</taxon>
        <taxon>Ecdysozoa</taxon>
        <taxon>Nematoda</taxon>
        <taxon>Chromadorea</taxon>
        <taxon>Rhabditida</taxon>
        <taxon>Rhabditina</taxon>
        <taxon>Rhabditomorpha</taxon>
        <taxon>Strongyloidea</taxon>
        <taxon>Ancylostomatidae</taxon>
        <taxon>Ancylostomatinae</taxon>
        <taxon>Ancylostoma</taxon>
    </lineage>
</organism>